<comment type="similarity">
    <text evidence="1">Belongs to the TolB family.</text>
</comment>
<dbReference type="Proteomes" id="UP000001962">
    <property type="component" value="Chromosome"/>
</dbReference>
<evidence type="ECO:0000256" key="2">
    <source>
        <dbReference type="SAM" id="SignalP"/>
    </source>
</evidence>
<dbReference type="Gene3D" id="2.120.10.30">
    <property type="entry name" value="TolB, C-terminal domain"/>
    <property type="match status" value="2"/>
</dbReference>
<dbReference type="HOGENOM" id="CLU_805668_0_0_6"/>
<evidence type="ECO:0000313" key="3">
    <source>
        <dbReference type="EMBL" id="ABI57737.1"/>
    </source>
</evidence>
<sequence length="352" mass="38147">MSKRKQGWLGLLVGLMVLPGMALAADDKPDDAAVLFVSNQEGAQSIYSASLNDGAIVRLTDPAHSDMDPRWSPDRQRIAFVSRRDGNGDIYLMDADGSNQQRLTHSERMDFMPQWHPSGDYLAFTSSRVSPRGVFLLDLATGEARLLSEAVRSPEALRWSPDGGQLAVIARPGGEGGNAIMVIDLEDDGHSILVPNDRHAGNVQSLAWHPSGDYLAYTASTDNRREVQLYVLHVQEGHSEQVASAPGNVRGFPVWSTDGDWLVYASTATPAPEETKTNIYASRFPDDGRPVTVATLDGQLAQPVWLPNDGGEVVFVSQKGGAAELFRGRVDGAEPSLVFAQPAYMHSPRTGQ</sequence>
<dbReference type="EMBL" id="CP000453">
    <property type="protein sequence ID" value="ABI57737.1"/>
    <property type="molecule type" value="Genomic_DNA"/>
</dbReference>
<keyword evidence="4" id="KW-1185">Reference proteome</keyword>
<dbReference type="Pfam" id="PF26549">
    <property type="entry name" value="Tricorn_N"/>
    <property type="match status" value="1"/>
</dbReference>
<protein>
    <submittedName>
        <fullName evidence="3">WD40 domain protein beta Propeller</fullName>
    </submittedName>
</protein>
<evidence type="ECO:0000256" key="1">
    <source>
        <dbReference type="ARBA" id="ARBA00009820"/>
    </source>
</evidence>
<gene>
    <name evidence="3" type="ordered locus">Mlg_2397</name>
</gene>
<dbReference type="OrthoDB" id="6388416at2"/>
<dbReference type="eggNOG" id="COG0823">
    <property type="taxonomic scope" value="Bacteria"/>
</dbReference>
<dbReference type="InterPro" id="IPR001680">
    <property type="entry name" value="WD40_rpt"/>
</dbReference>
<feature type="chain" id="PRO_5004168079" evidence="2">
    <location>
        <begin position="25"/>
        <end position="352"/>
    </location>
</feature>
<name>Q0A600_ALKEH</name>
<dbReference type="PANTHER" id="PTHR36842:SF1">
    <property type="entry name" value="PROTEIN TOLB"/>
    <property type="match status" value="1"/>
</dbReference>
<proteinExistence type="inferred from homology"/>
<dbReference type="InterPro" id="IPR011659">
    <property type="entry name" value="WD40"/>
</dbReference>
<dbReference type="RefSeq" id="WP_011630130.1">
    <property type="nucleotide sequence ID" value="NC_008340.1"/>
</dbReference>
<dbReference type="SUPFAM" id="SSF82171">
    <property type="entry name" value="DPP6 N-terminal domain-like"/>
    <property type="match status" value="1"/>
</dbReference>
<reference evidence="4" key="1">
    <citation type="submission" date="2006-08" db="EMBL/GenBank/DDBJ databases">
        <title>Complete sequence of Alkalilimnicola ehrilichei MLHE-1.</title>
        <authorList>
            <person name="Copeland A."/>
            <person name="Lucas S."/>
            <person name="Lapidus A."/>
            <person name="Barry K."/>
            <person name="Detter J.C."/>
            <person name="Glavina del Rio T."/>
            <person name="Hammon N."/>
            <person name="Israni S."/>
            <person name="Dalin E."/>
            <person name="Tice H."/>
            <person name="Pitluck S."/>
            <person name="Sims D."/>
            <person name="Brettin T."/>
            <person name="Bruce D."/>
            <person name="Han C."/>
            <person name="Tapia R."/>
            <person name="Gilna P."/>
            <person name="Schmutz J."/>
            <person name="Larimer F."/>
            <person name="Land M."/>
            <person name="Hauser L."/>
            <person name="Kyrpides N."/>
            <person name="Mikhailova N."/>
            <person name="Oremland R.S."/>
            <person name="Hoeft S.E."/>
            <person name="Switzer-Blum J."/>
            <person name="Kulp T."/>
            <person name="King G."/>
            <person name="Tabita R."/>
            <person name="Witte B."/>
            <person name="Santini J.M."/>
            <person name="Basu P."/>
            <person name="Hollibaugh J.T."/>
            <person name="Xie G."/>
            <person name="Stolz J.F."/>
            <person name="Richardson P."/>
        </authorList>
    </citation>
    <scope>NUCLEOTIDE SEQUENCE [LARGE SCALE GENOMIC DNA]</scope>
    <source>
        <strain evidence="4">ATCC BAA-1101 / DSM 17681 / MLHE-1</strain>
    </source>
</reference>
<organism evidence="3 4">
    <name type="scientific">Alkalilimnicola ehrlichii (strain ATCC BAA-1101 / DSM 17681 / MLHE-1)</name>
    <dbReference type="NCBI Taxonomy" id="187272"/>
    <lineage>
        <taxon>Bacteria</taxon>
        <taxon>Pseudomonadati</taxon>
        <taxon>Pseudomonadota</taxon>
        <taxon>Gammaproteobacteria</taxon>
        <taxon>Chromatiales</taxon>
        <taxon>Ectothiorhodospiraceae</taxon>
        <taxon>Alkalilimnicola</taxon>
    </lineage>
</organism>
<dbReference type="AlphaFoldDB" id="Q0A600"/>
<evidence type="ECO:0000313" key="4">
    <source>
        <dbReference type="Proteomes" id="UP000001962"/>
    </source>
</evidence>
<keyword evidence="2" id="KW-0732">Signal</keyword>
<feature type="signal peptide" evidence="2">
    <location>
        <begin position="1"/>
        <end position="24"/>
    </location>
</feature>
<dbReference type="KEGG" id="aeh:Mlg_2397"/>
<dbReference type="Pfam" id="PF00400">
    <property type="entry name" value="WD40"/>
    <property type="match status" value="1"/>
</dbReference>
<dbReference type="PANTHER" id="PTHR36842">
    <property type="entry name" value="PROTEIN TOLB HOMOLOG"/>
    <property type="match status" value="1"/>
</dbReference>
<dbReference type="InterPro" id="IPR011042">
    <property type="entry name" value="6-blade_b-propeller_TolB-like"/>
</dbReference>
<accession>Q0A600</accession>
<dbReference type="Pfam" id="PF07676">
    <property type="entry name" value="PD40"/>
    <property type="match status" value="1"/>
</dbReference>